<dbReference type="InterPro" id="IPR028989">
    <property type="entry name" value="RimP_N"/>
</dbReference>
<dbReference type="InterPro" id="IPR035956">
    <property type="entry name" value="RimP_N_sf"/>
</dbReference>
<dbReference type="PANTHER" id="PTHR33867:SF1">
    <property type="entry name" value="RIBOSOME MATURATION FACTOR RIMP"/>
    <property type="match status" value="1"/>
</dbReference>
<evidence type="ECO:0000313" key="5">
    <source>
        <dbReference type="EMBL" id="MDR7347428.1"/>
    </source>
</evidence>
<dbReference type="Pfam" id="PF02576">
    <property type="entry name" value="RimP_N"/>
    <property type="match status" value="1"/>
</dbReference>
<dbReference type="EMBL" id="JAVDYJ010000001">
    <property type="protein sequence ID" value="MDR7347428.1"/>
    <property type="molecule type" value="Genomic_DNA"/>
</dbReference>
<name>A0ABU2B1E6_9MICC</name>
<dbReference type="HAMAP" id="MF_01077">
    <property type="entry name" value="RimP"/>
    <property type="match status" value="1"/>
</dbReference>
<comment type="caution">
    <text evidence="5">The sequence shown here is derived from an EMBL/GenBank/DDBJ whole genome shotgun (WGS) entry which is preliminary data.</text>
</comment>
<feature type="domain" description="Ribosome maturation factor RimP N-terminal" evidence="4">
    <location>
        <begin position="32"/>
        <end position="112"/>
    </location>
</feature>
<evidence type="ECO:0000256" key="3">
    <source>
        <dbReference type="HAMAP-Rule" id="MF_01077"/>
    </source>
</evidence>
<dbReference type="Proteomes" id="UP001183794">
    <property type="component" value="Unassembled WGS sequence"/>
</dbReference>
<reference evidence="5 6" key="1">
    <citation type="submission" date="2023-07" db="EMBL/GenBank/DDBJ databases">
        <title>Sequencing the genomes of 1000 actinobacteria strains.</title>
        <authorList>
            <person name="Klenk H.-P."/>
        </authorList>
    </citation>
    <scope>NUCLEOTIDE SEQUENCE [LARGE SCALE GENOMIC DNA]</scope>
    <source>
        <strain evidence="5 6">DSM 22966</strain>
    </source>
</reference>
<dbReference type="InterPro" id="IPR003728">
    <property type="entry name" value="Ribosome_maturation_RimP"/>
</dbReference>
<evidence type="ECO:0000313" key="6">
    <source>
        <dbReference type="Proteomes" id="UP001183794"/>
    </source>
</evidence>
<dbReference type="RefSeq" id="WP_310173600.1">
    <property type="nucleotide sequence ID" value="NZ_BAABHE010000001.1"/>
</dbReference>
<comment type="subcellular location">
    <subcellularLocation>
        <location evidence="3">Cytoplasm</location>
    </subcellularLocation>
</comment>
<evidence type="ECO:0000256" key="1">
    <source>
        <dbReference type="ARBA" id="ARBA00022490"/>
    </source>
</evidence>
<dbReference type="Gene3D" id="3.30.300.70">
    <property type="entry name" value="RimP-like superfamily, N-terminal"/>
    <property type="match status" value="1"/>
</dbReference>
<comment type="function">
    <text evidence="3">Required for maturation of 30S ribosomal subunits.</text>
</comment>
<accession>A0ABU2B1E6</accession>
<evidence type="ECO:0000256" key="2">
    <source>
        <dbReference type="ARBA" id="ARBA00022517"/>
    </source>
</evidence>
<dbReference type="PANTHER" id="PTHR33867">
    <property type="entry name" value="RIBOSOME MATURATION FACTOR RIMP"/>
    <property type="match status" value="1"/>
</dbReference>
<proteinExistence type="inferred from homology"/>
<evidence type="ECO:0000259" key="4">
    <source>
        <dbReference type="Pfam" id="PF02576"/>
    </source>
</evidence>
<organism evidence="5 6">
    <name type="scientific">Enteractinococcus fodinae</name>
    <dbReference type="NCBI Taxonomy" id="684663"/>
    <lineage>
        <taxon>Bacteria</taxon>
        <taxon>Bacillati</taxon>
        <taxon>Actinomycetota</taxon>
        <taxon>Actinomycetes</taxon>
        <taxon>Micrococcales</taxon>
        <taxon>Micrococcaceae</taxon>
    </lineage>
</organism>
<gene>
    <name evidence="3" type="primary">rimP</name>
    <name evidence="5" type="ORF">J2S62_001685</name>
</gene>
<comment type="similarity">
    <text evidence="3">Belongs to the RimP family.</text>
</comment>
<keyword evidence="1 3" id="KW-0963">Cytoplasm</keyword>
<keyword evidence="2 3" id="KW-0690">Ribosome biogenesis</keyword>
<dbReference type="SUPFAM" id="SSF75420">
    <property type="entry name" value="YhbC-like, N-terminal domain"/>
    <property type="match status" value="1"/>
</dbReference>
<protein>
    <recommendedName>
        <fullName evidence="3">Ribosome maturation factor RimP</fullName>
    </recommendedName>
</protein>
<sequence length="189" mass="20682">MVNRRSFAQHVHESRPAVSELDPIQRSELQSLIGAVVEGQGLWCEEVVLGGQPGDRVLSVVVDRIDDQDGISLDTIGVITQEVSAALDAEGDAIPELGSQSYTLEVTTPGTDRPLVRKHHWEKNLGRVVNVRIDDQEATDAKIHDVDAEGVELSIITPGAKKGMPAKYAKPEHYSYERLSNAIVQVQLK</sequence>
<keyword evidence="6" id="KW-1185">Reference proteome</keyword>